<dbReference type="Pfam" id="PF18962">
    <property type="entry name" value="Por_Secre_tail"/>
    <property type="match status" value="1"/>
</dbReference>
<gene>
    <name evidence="4" type="ORF">RQM59_05610</name>
</gene>
<keyword evidence="1 2" id="KW-0732">Signal</keyword>
<evidence type="ECO:0000259" key="3">
    <source>
        <dbReference type="Pfam" id="PF18962"/>
    </source>
</evidence>
<dbReference type="InterPro" id="IPR032675">
    <property type="entry name" value="LRR_dom_sf"/>
</dbReference>
<feature type="signal peptide" evidence="2">
    <location>
        <begin position="1"/>
        <end position="19"/>
    </location>
</feature>
<name>A0ABU3LDR8_9FLAO</name>
<protein>
    <submittedName>
        <fullName evidence="4">T9SS type A sorting domain-containing protein</fullName>
    </submittedName>
</protein>
<evidence type="ECO:0000313" key="5">
    <source>
        <dbReference type="Proteomes" id="UP001257277"/>
    </source>
</evidence>
<evidence type="ECO:0000256" key="2">
    <source>
        <dbReference type="SAM" id="SignalP"/>
    </source>
</evidence>
<sequence length="358" mass="38560">MKKYYILIIMGLTALTVLSQNVNIPDANFKAALVGDSNINTNSDSEIQVSEAAAFTGTIDVMSQSISNYTGIEAFINITGFDGRFNDVSSIDVSALTKLVTLNLGANTILTSLDVSTNVLLETLSLSECFALTTLTFGNNTALKVLSVREAGLNSLSLSTLIALEDLDANSVGVSNSTPLTTLDFSNNTNLKEVVVRHSNVTILDFSNNAKLTFVEVDFNSMMTSLNIKNGANTILTTLIATNNTNLGSVCVDDVNYAQNQAGWNANGTYTTSCTLSVKDHDFESQVVLYPNPVKNQLNLQLSAHTSIKSMTIFSSTGKRIAITKNNMTDVRSLASGLYFLHIKSDLGEIAIKKFIKE</sequence>
<feature type="domain" description="Secretion system C-terminal sorting" evidence="3">
    <location>
        <begin position="289"/>
        <end position="356"/>
    </location>
</feature>
<dbReference type="NCBIfam" id="TIGR04183">
    <property type="entry name" value="Por_Secre_tail"/>
    <property type="match status" value="1"/>
</dbReference>
<feature type="chain" id="PRO_5045961136" evidence="2">
    <location>
        <begin position="20"/>
        <end position="358"/>
    </location>
</feature>
<organism evidence="4 5">
    <name type="scientific">Asprobacillus argus</name>
    <dbReference type="NCBI Taxonomy" id="3076534"/>
    <lineage>
        <taxon>Bacteria</taxon>
        <taxon>Pseudomonadati</taxon>
        <taxon>Bacteroidota</taxon>
        <taxon>Flavobacteriia</taxon>
        <taxon>Flavobacteriales</taxon>
        <taxon>Flavobacteriaceae</taxon>
        <taxon>Asprobacillus</taxon>
    </lineage>
</organism>
<evidence type="ECO:0000313" key="4">
    <source>
        <dbReference type="EMBL" id="MDT7831847.1"/>
    </source>
</evidence>
<dbReference type="SUPFAM" id="SSF52058">
    <property type="entry name" value="L domain-like"/>
    <property type="match status" value="1"/>
</dbReference>
<proteinExistence type="predicted"/>
<dbReference type="Gene3D" id="3.80.10.10">
    <property type="entry name" value="Ribonuclease Inhibitor"/>
    <property type="match status" value="1"/>
</dbReference>
<dbReference type="InterPro" id="IPR026444">
    <property type="entry name" value="Secre_tail"/>
</dbReference>
<reference evidence="4 5" key="1">
    <citation type="submission" date="2023-09" db="EMBL/GenBank/DDBJ databases">
        <title>Novel taxa isolated from Blanes Bay.</title>
        <authorList>
            <person name="Rey-Velasco X."/>
            <person name="Lucena T."/>
        </authorList>
    </citation>
    <scope>NUCLEOTIDE SEQUENCE [LARGE SCALE GENOMIC DNA]</scope>
    <source>
        <strain evidence="4 5">S356</strain>
    </source>
</reference>
<dbReference type="Proteomes" id="UP001257277">
    <property type="component" value="Unassembled WGS sequence"/>
</dbReference>
<dbReference type="EMBL" id="JAVTTO010000002">
    <property type="protein sequence ID" value="MDT7831847.1"/>
    <property type="molecule type" value="Genomic_DNA"/>
</dbReference>
<keyword evidence="5" id="KW-1185">Reference proteome</keyword>
<evidence type="ECO:0000256" key="1">
    <source>
        <dbReference type="ARBA" id="ARBA00022729"/>
    </source>
</evidence>
<accession>A0ABU3LDR8</accession>
<dbReference type="RefSeq" id="WP_349241102.1">
    <property type="nucleotide sequence ID" value="NZ_JAVTTO010000002.1"/>
</dbReference>
<comment type="caution">
    <text evidence="4">The sequence shown here is derived from an EMBL/GenBank/DDBJ whole genome shotgun (WGS) entry which is preliminary data.</text>
</comment>